<name>A0A1G8K1R0_9RHOO</name>
<evidence type="ECO:0000313" key="7">
    <source>
        <dbReference type="Proteomes" id="UP000198607"/>
    </source>
</evidence>
<dbReference type="InterPro" id="IPR036390">
    <property type="entry name" value="WH_DNA-bd_sf"/>
</dbReference>
<keyword evidence="3 6" id="KW-0238">DNA-binding</keyword>
<dbReference type="PANTHER" id="PTHR30419">
    <property type="entry name" value="HTH-TYPE TRANSCRIPTIONAL REGULATOR YBHD"/>
    <property type="match status" value="1"/>
</dbReference>
<dbReference type="GO" id="GO:0003700">
    <property type="term" value="F:DNA-binding transcription factor activity"/>
    <property type="evidence" value="ECO:0007669"/>
    <property type="project" value="InterPro"/>
</dbReference>
<comment type="similarity">
    <text evidence="1">Belongs to the LysR transcriptional regulatory family.</text>
</comment>
<dbReference type="GO" id="GO:0003677">
    <property type="term" value="F:DNA binding"/>
    <property type="evidence" value="ECO:0007669"/>
    <property type="project" value="UniProtKB-KW"/>
</dbReference>
<dbReference type="CDD" id="cd05466">
    <property type="entry name" value="PBP2_LTTR_substrate"/>
    <property type="match status" value="1"/>
</dbReference>
<dbReference type="AlphaFoldDB" id="A0A1G8K1R0"/>
<dbReference type="GO" id="GO:0005829">
    <property type="term" value="C:cytosol"/>
    <property type="evidence" value="ECO:0007669"/>
    <property type="project" value="TreeGrafter"/>
</dbReference>
<dbReference type="PROSITE" id="PS50931">
    <property type="entry name" value="HTH_LYSR"/>
    <property type="match status" value="1"/>
</dbReference>
<dbReference type="Gene3D" id="3.40.190.290">
    <property type="match status" value="1"/>
</dbReference>
<reference evidence="6 7" key="1">
    <citation type="submission" date="2016-10" db="EMBL/GenBank/DDBJ databases">
        <authorList>
            <person name="de Groot N.N."/>
        </authorList>
    </citation>
    <scope>NUCLEOTIDE SEQUENCE [LARGE SCALE GENOMIC DNA]</scope>
    <source>
        <strain evidence="6 7">DSM 5885</strain>
    </source>
</reference>
<dbReference type="InterPro" id="IPR050950">
    <property type="entry name" value="HTH-type_LysR_regulators"/>
</dbReference>
<dbReference type="STRING" id="83767.SAMN05660652_03322"/>
<keyword evidence="4" id="KW-0804">Transcription</keyword>
<dbReference type="SUPFAM" id="SSF53850">
    <property type="entry name" value="Periplasmic binding protein-like II"/>
    <property type="match status" value="1"/>
</dbReference>
<proteinExistence type="inferred from homology"/>
<evidence type="ECO:0000256" key="3">
    <source>
        <dbReference type="ARBA" id="ARBA00023125"/>
    </source>
</evidence>
<dbReference type="PRINTS" id="PR00039">
    <property type="entry name" value="HTHLYSR"/>
</dbReference>
<feature type="domain" description="HTH lysR-type" evidence="5">
    <location>
        <begin position="5"/>
        <end position="62"/>
    </location>
</feature>
<evidence type="ECO:0000256" key="4">
    <source>
        <dbReference type="ARBA" id="ARBA00023163"/>
    </source>
</evidence>
<evidence type="ECO:0000313" key="6">
    <source>
        <dbReference type="EMBL" id="SDI37375.1"/>
    </source>
</evidence>
<dbReference type="InterPro" id="IPR000847">
    <property type="entry name" value="LysR_HTH_N"/>
</dbReference>
<gene>
    <name evidence="6" type="ORF">SAMN05660652_03322</name>
</gene>
<dbReference type="Pfam" id="PF03466">
    <property type="entry name" value="LysR_substrate"/>
    <property type="match status" value="1"/>
</dbReference>
<keyword evidence="7" id="KW-1185">Reference proteome</keyword>
<keyword evidence="2" id="KW-0805">Transcription regulation</keyword>
<dbReference type="PANTHER" id="PTHR30419:SF8">
    <property type="entry name" value="NITROGEN ASSIMILATION TRANSCRIPTIONAL ACTIVATOR-RELATED"/>
    <property type="match status" value="1"/>
</dbReference>
<evidence type="ECO:0000259" key="5">
    <source>
        <dbReference type="PROSITE" id="PS50931"/>
    </source>
</evidence>
<evidence type="ECO:0000256" key="2">
    <source>
        <dbReference type="ARBA" id="ARBA00023015"/>
    </source>
</evidence>
<dbReference type="Pfam" id="PF00126">
    <property type="entry name" value="HTH_1"/>
    <property type="match status" value="1"/>
</dbReference>
<dbReference type="OrthoDB" id="8629427at2"/>
<dbReference type="EMBL" id="FNCY01000017">
    <property type="protein sequence ID" value="SDI37375.1"/>
    <property type="molecule type" value="Genomic_DNA"/>
</dbReference>
<protein>
    <submittedName>
        <fullName evidence="6">DNA-binding transcriptional regulator, LysR family</fullName>
    </submittedName>
</protein>
<dbReference type="InterPro" id="IPR005119">
    <property type="entry name" value="LysR_subst-bd"/>
</dbReference>
<dbReference type="SUPFAM" id="SSF46785">
    <property type="entry name" value="Winged helix' DNA-binding domain"/>
    <property type="match status" value="1"/>
</dbReference>
<organism evidence="6 7">
    <name type="scientific">Propionivibrio dicarboxylicus</name>
    <dbReference type="NCBI Taxonomy" id="83767"/>
    <lineage>
        <taxon>Bacteria</taxon>
        <taxon>Pseudomonadati</taxon>
        <taxon>Pseudomonadota</taxon>
        <taxon>Betaproteobacteria</taxon>
        <taxon>Rhodocyclales</taxon>
        <taxon>Rhodocyclaceae</taxon>
        <taxon>Propionivibrio</taxon>
    </lineage>
</organism>
<dbReference type="InterPro" id="IPR036388">
    <property type="entry name" value="WH-like_DNA-bd_sf"/>
</dbReference>
<sequence length="306" mass="33935">MREMLDSNLLRCFLSVLEHRKLTTAADELCVTQPALSKSLKRLEDELGVPLFQRTPSGMVPTTYGISLGRRARQIHLESLGARSELQLMREGGYGSLIIGIGPMWSVHAFPRVVADIMRNHPKTHVKVISGVLDTLLPRLLKGELDVVIASLDFPDHPDLVKDHIIDTEHVIVGHESHPLTQLEYVSPSDLLDHPFVGFADDYAGISRMDKFFASHGIQSPGLAVESSSLELLLSLLSLGDFLASFSAPILRRSERYGIKRINLPDSFWRFAVGAVYRRGSTQSAPVTSLVQALRQHLKETESDAL</sequence>
<dbReference type="Gene3D" id="1.10.10.10">
    <property type="entry name" value="Winged helix-like DNA-binding domain superfamily/Winged helix DNA-binding domain"/>
    <property type="match status" value="1"/>
</dbReference>
<accession>A0A1G8K1R0</accession>
<evidence type="ECO:0000256" key="1">
    <source>
        <dbReference type="ARBA" id="ARBA00009437"/>
    </source>
</evidence>
<dbReference type="Proteomes" id="UP000198607">
    <property type="component" value="Unassembled WGS sequence"/>
</dbReference>